<dbReference type="SUPFAM" id="SSF52540">
    <property type="entry name" value="P-loop containing nucleoside triphosphate hydrolases"/>
    <property type="match status" value="1"/>
</dbReference>
<dbReference type="EMBL" id="SFAZ01000262">
    <property type="protein sequence ID" value="TRU69580.1"/>
    <property type="molecule type" value="Genomic_DNA"/>
</dbReference>
<comment type="caution">
    <text evidence="1">The sequence shown here is derived from an EMBL/GenBank/DDBJ whole genome shotgun (WGS) entry which is preliminary data.</text>
</comment>
<proteinExistence type="predicted"/>
<sequence length="281" mass="32349">MFVETIEAIGTGVGVIEISEKLFPTFKRIFNLLKNGELKIAIFGAGGTGKSTLGKLLSGEFELSGLLQTYQESISIEQYKLESNKIGSVIVAPGQKRREDTWDDLLRTLVGGKIKLIIHVVSWGYHSFGEFSYTQHRLYQSGMTLEEFLREYAAVCRNRELDVLRRIEPHFSIADQRKTIVITLVTKQDLWWNNRLEVNKHYVEGTYEQLIQNIRNKRGANNFIHEYRSTSLVMENFLSGDNELLIPTTQGYDQRLKVANFRYFLNAIKSLFQISLNVQEK</sequence>
<reference evidence="1 2" key="1">
    <citation type="submission" date="2019-01" db="EMBL/GenBank/DDBJ databases">
        <title>Coherence of Microcystis species and biogeography revealed through population genomics.</title>
        <authorList>
            <person name="Perez-Carrascal O.M."/>
            <person name="Terrat Y."/>
            <person name="Giani A."/>
            <person name="Fortin N."/>
            <person name="Tromas N."/>
            <person name="Shapiro B.J."/>
        </authorList>
    </citation>
    <scope>NUCLEOTIDE SEQUENCE [LARGE SCALE GENOMIC DNA]</scope>
    <source>
        <strain evidence="1">Mv_BB_P_19951000_S68D</strain>
    </source>
</reference>
<evidence type="ECO:0000313" key="2">
    <source>
        <dbReference type="Proteomes" id="UP000320674"/>
    </source>
</evidence>
<organism evidence="1 2">
    <name type="scientific">Microcystis viridis Mv_BB_P_19951000_S68D</name>
    <dbReference type="NCBI Taxonomy" id="2486270"/>
    <lineage>
        <taxon>Bacteria</taxon>
        <taxon>Bacillati</taxon>
        <taxon>Cyanobacteriota</taxon>
        <taxon>Cyanophyceae</taxon>
        <taxon>Oscillatoriophycideae</taxon>
        <taxon>Chroococcales</taxon>
        <taxon>Microcystaceae</taxon>
        <taxon>Microcystis</taxon>
    </lineage>
</organism>
<name>A0A552HEF4_MICVR</name>
<dbReference type="Gene3D" id="3.40.50.300">
    <property type="entry name" value="P-loop containing nucleotide triphosphate hydrolases"/>
    <property type="match status" value="1"/>
</dbReference>
<dbReference type="GO" id="GO:0005524">
    <property type="term" value="F:ATP binding"/>
    <property type="evidence" value="ECO:0007669"/>
    <property type="project" value="UniProtKB-KW"/>
</dbReference>
<dbReference type="Proteomes" id="UP000320674">
    <property type="component" value="Unassembled WGS sequence"/>
</dbReference>
<gene>
    <name evidence="1" type="ORF">EWV77_18440</name>
</gene>
<keyword evidence="1" id="KW-0067">ATP-binding</keyword>
<dbReference type="InterPro" id="IPR027417">
    <property type="entry name" value="P-loop_NTPase"/>
</dbReference>
<dbReference type="AlphaFoldDB" id="A0A552HEF4"/>
<keyword evidence="1" id="KW-0547">Nucleotide-binding</keyword>
<evidence type="ECO:0000313" key="1">
    <source>
        <dbReference type="EMBL" id="TRU69580.1"/>
    </source>
</evidence>
<protein>
    <submittedName>
        <fullName evidence="1">ATP-binding cassette domain-containing protein</fullName>
    </submittedName>
</protein>
<accession>A0A552HEF4</accession>